<organism evidence="8">
    <name type="scientific">Arcella intermedia</name>
    <dbReference type="NCBI Taxonomy" id="1963864"/>
    <lineage>
        <taxon>Eukaryota</taxon>
        <taxon>Amoebozoa</taxon>
        <taxon>Tubulinea</taxon>
        <taxon>Elardia</taxon>
        <taxon>Arcellinida</taxon>
        <taxon>Sphaerothecina</taxon>
        <taxon>Arcellidae</taxon>
        <taxon>Arcella</taxon>
    </lineage>
</organism>
<dbReference type="Pfam" id="PF03006">
    <property type="entry name" value="HlyIII"/>
    <property type="match status" value="1"/>
</dbReference>
<dbReference type="GO" id="GO:0038023">
    <property type="term" value="F:signaling receptor activity"/>
    <property type="evidence" value="ECO:0007669"/>
    <property type="project" value="TreeGrafter"/>
</dbReference>
<keyword evidence="5 7" id="KW-0472">Membrane</keyword>
<proteinExistence type="inferred from homology"/>
<feature type="transmembrane region" description="Helical" evidence="7">
    <location>
        <begin position="46"/>
        <end position="67"/>
    </location>
</feature>
<evidence type="ECO:0000256" key="1">
    <source>
        <dbReference type="ARBA" id="ARBA00004141"/>
    </source>
</evidence>
<evidence type="ECO:0000256" key="3">
    <source>
        <dbReference type="ARBA" id="ARBA00022692"/>
    </source>
</evidence>
<keyword evidence="6" id="KW-0479">Metal-binding</keyword>
<reference evidence="8" key="1">
    <citation type="journal article" date="2020" name="J. Eukaryot. Microbiol.">
        <title>De novo Sequencing, Assembly and Annotation of the Transcriptome for the Free-Living Testate Amoeba Arcella intermedia.</title>
        <authorList>
            <person name="Ribeiro G.M."/>
            <person name="Porfirio-Sousa A.L."/>
            <person name="Maurer-Alcala X.X."/>
            <person name="Katz L.A."/>
            <person name="Lahr D.J.G."/>
        </authorList>
    </citation>
    <scope>NUCLEOTIDE SEQUENCE</scope>
</reference>
<feature type="binding site" evidence="6">
    <location>
        <position position="175"/>
    </location>
    <ligand>
        <name>Zn(2+)</name>
        <dbReference type="ChEBI" id="CHEBI:29105"/>
    </ligand>
</feature>
<feature type="transmembrane region" description="Helical" evidence="7">
    <location>
        <begin position="136"/>
        <end position="156"/>
    </location>
</feature>
<comment type="similarity">
    <text evidence="2">Belongs to the ADIPOR family.</text>
</comment>
<dbReference type="PANTHER" id="PTHR20855:SF52">
    <property type="entry name" value="ADIPONECTIN RECEPTOR PROTEIN"/>
    <property type="match status" value="1"/>
</dbReference>
<dbReference type="AlphaFoldDB" id="A0A6B2LDS6"/>
<evidence type="ECO:0000256" key="6">
    <source>
        <dbReference type="PIRSR" id="PIRSR604254-1"/>
    </source>
</evidence>
<keyword evidence="6" id="KW-0862">Zinc</keyword>
<evidence type="ECO:0000256" key="7">
    <source>
        <dbReference type="SAM" id="Phobius"/>
    </source>
</evidence>
<feature type="binding site" evidence="6">
    <location>
        <position position="30"/>
    </location>
    <ligand>
        <name>Zn(2+)</name>
        <dbReference type="ChEBI" id="CHEBI:29105"/>
    </ligand>
</feature>
<keyword evidence="3 7" id="KW-0812">Transmembrane</keyword>
<accession>A0A6B2LDS6</accession>
<dbReference type="PANTHER" id="PTHR20855">
    <property type="entry name" value="ADIPOR/PROGESTIN RECEPTOR-RELATED"/>
    <property type="match status" value="1"/>
</dbReference>
<protein>
    <submittedName>
        <fullName evidence="8">Uncharacterized protein</fullName>
    </submittedName>
</protein>
<dbReference type="GO" id="GO:0046872">
    <property type="term" value="F:metal ion binding"/>
    <property type="evidence" value="ECO:0007669"/>
    <property type="project" value="UniProtKB-KW"/>
</dbReference>
<name>A0A6B2LDS6_9EUKA</name>
<dbReference type="InterPro" id="IPR004254">
    <property type="entry name" value="AdipoR/HlyIII-related"/>
</dbReference>
<feature type="transmembrane region" description="Helical" evidence="7">
    <location>
        <begin position="73"/>
        <end position="95"/>
    </location>
</feature>
<feature type="transmembrane region" description="Helical" evidence="7">
    <location>
        <begin position="12"/>
        <end position="34"/>
    </location>
</feature>
<evidence type="ECO:0000313" key="8">
    <source>
        <dbReference type="EMBL" id="NDV35164.1"/>
    </source>
</evidence>
<evidence type="ECO:0000256" key="4">
    <source>
        <dbReference type="ARBA" id="ARBA00022989"/>
    </source>
</evidence>
<feature type="binding site" evidence="6">
    <location>
        <position position="179"/>
    </location>
    <ligand>
        <name>Zn(2+)</name>
        <dbReference type="ChEBI" id="CHEBI:29105"/>
    </ligand>
</feature>
<comment type="subcellular location">
    <subcellularLocation>
        <location evidence="1">Membrane</location>
        <topology evidence="1">Multi-pass membrane protein</topology>
    </subcellularLocation>
</comment>
<sequence length="207" mass="23458">MLGAEALCVAFSVAYFLSSTFMLTASTVFHTFCCMSARAYNFFAKLDYIGIAVQIIGSYGFISYYLFRCDPVALWVYVGLVLVCGASVVWVTLFKNIHTPGYEKHRLGLFLGFGFSVIVCGPQAVMIHGWGPFLSLLWRLGILGLLYVVGAMIYGFQIPERWNHIRFVDQMPRSHPIWHCFVLGASLWHFYTCFWLSKDAHFSAPCK</sequence>
<dbReference type="GO" id="GO:0016020">
    <property type="term" value="C:membrane"/>
    <property type="evidence" value="ECO:0007669"/>
    <property type="project" value="UniProtKB-SubCell"/>
</dbReference>
<feature type="transmembrane region" description="Helical" evidence="7">
    <location>
        <begin position="177"/>
        <end position="197"/>
    </location>
</feature>
<evidence type="ECO:0000256" key="2">
    <source>
        <dbReference type="ARBA" id="ARBA00007018"/>
    </source>
</evidence>
<dbReference type="EMBL" id="GIBP01006195">
    <property type="protein sequence ID" value="NDV35164.1"/>
    <property type="molecule type" value="Transcribed_RNA"/>
</dbReference>
<feature type="transmembrane region" description="Helical" evidence="7">
    <location>
        <begin position="107"/>
        <end position="130"/>
    </location>
</feature>
<keyword evidence="4 7" id="KW-1133">Transmembrane helix</keyword>
<evidence type="ECO:0000256" key="5">
    <source>
        <dbReference type="ARBA" id="ARBA00023136"/>
    </source>
</evidence>